<comment type="similarity">
    <text evidence="1 2">Belongs to the YPI1 family.</text>
</comment>
<feature type="compositionally biased region" description="Low complexity" evidence="3">
    <location>
        <begin position="101"/>
        <end position="111"/>
    </location>
</feature>
<comment type="subcellular location">
    <subcellularLocation>
        <location evidence="2">Nucleus</location>
    </subcellularLocation>
</comment>
<comment type="function">
    <text evidence="2">Regulator of type 1 phosphatases which maintains protein phosphatase activity under strict control.</text>
</comment>
<dbReference type="EMBL" id="ML014136">
    <property type="protein sequence ID" value="RKP02724.1"/>
    <property type="molecule type" value="Genomic_DNA"/>
</dbReference>
<sequence>MQPILVRHRGEEARAASHGSRTMTVTGTNADIDADDRDLNAPRAGTDGVLRLQATPTAEAPRVRWDESTVDNEGMGRKKSKVCCIYHKPHKVRQPGEPRGSDSSSSSSSSDSDSDSDSPNDYERPNRATRRKMRAARRRQRHERRDAAAHGGGDHDHDHDHACNGDHRDAAADGSAHSAPLA</sequence>
<dbReference type="GO" id="GO:0005634">
    <property type="term" value="C:nucleus"/>
    <property type="evidence" value="ECO:0007669"/>
    <property type="project" value="UniProtKB-SubCell"/>
</dbReference>
<feature type="region of interest" description="Disordered" evidence="3">
    <location>
        <begin position="1"/>
        <end position="182"/>
    </location>
</feature>
<name>A0A4P9XBD0_9FUNG</name>
<evidence type="ECO:0000256" key="1">
    <source>
        <dbReference type="ARBA" id="ARBA00005605"/>
    </source>
</evidence>
<dbReference type="PANTHER" id="PTHR20835">
    <property type="entry name" value="E3 UBIQUITIN-PROTEIN LIGASE PPP1R11-RELATED"/>
    <property type="match status" value="1"/>
</dbReference>
<dbReference type="Proteomes" id="UP000274922">
    <property type="component" value="Unassembled WGS sequence"/>
</dbReference>
<proteinExistence type="inferred from homology"/>
<keyword evidence="2" id="KW-0539">Nucleus</keyword>
<feature type="compositionally biased region" description="Polar residues" evidence="3">
    <location>
        <begin position="19"/>
        <end position="29"/>
    </location>
</feature>
<feature type="compositionally biased region" description="Basic residues" evidence="3">
    <location>
        <begin position="127"/>
        <end position="142"/>
    </location>
</feature>
<feature type="compositionally biased region" description="Basic residues" evidence="3">
    <location>
        <begin position="77"/>
        <end position="93"/>
    </location>
</feature>
<dbReference type="STRING" id="1555241.A0A4P9XBD0"/>
<evidence type="ECO:0000313" key="4">
    <source>
        <dbReference type="EMBL" id="RKP02724.1"/>
    </source>
</evidence>
<feature type="compositionally biased region" description="Basic and acidic residues" evidence="3">
    <location>
        <begin position="143"/>
        <end position="171"/>
    </location>
</feature>
<reference evidence="5" key="1">
    <citation type="journal article" date="2018" name="Nat. Microbiol.">
        <title>Leveraging single-cell genomics to expand the fungal tree of life.</title>
        <authorList>
            <person name="Ahrendt S.R."/>
            <person name="Quandt C.A."/>
            <person name="Ciobanu D."/>
            <person name="Clum A."/>
            <person name="Salamov A."/>
            <person name="Andreopoulos B."/>
            <person name="Cheng J.F."/>
            <person name="Woyke T."/>
            <person name="Pelin A."/>
            <person name="Henrissat B."/>
            <person name="Reynolds N.K."/>
            <person name="Benny G.L."/>
            <person name="Smith M.E."/>
            <person name="James T.Y."/>
            <person name="Grigoriev I.V."/>
        </authorList>
    </citation>
    <scope>NUCLEOTIDE SEQUENCE [LARGE SCALE GENOMIC DNA]</scope>
    <source>
        <strain evidence="5">ATCC 52028</strain>
    </source>
</reference>
<evidence type="ECO:0000256" key="3">
    <source>
        <dbReference type="SAM" id="MobiDB-lite"/>
    </source>
</evidence>
<dbReference type="Pfam" id="PF07491">
    <property type="entry name" value="PPI_Ypi1"/>
    <property type="match status" value="1"/>
</dbReference>
<dbReference type="AlphaFoldDB" id="A0A4P9XBD0"/>
<evidence type="ECO:0000313" key="5">
    <source>
        <dbReference type="Proteomes" id="UP000274922"/>
    </source>
</evidence>
<dbReference type="GO" id="GO:0004865">
    <property type="term" value="F:protein serine/threonine phosphatase inhibitor activity"/>
    <property type="evidence" value="ECO:0007669"/>
    <property type="project" value="UniProtKB-UniRule"/>
</dbReference>
<dbReference type="OrthoDB" id="307488at2759"/>
<accession>A0A4P9XBD0</accession>
<dbReference type="PANTHER" id="PTHR20835:SF0">
    <property type="entry name" value="E3 UBIQUITIN-PROTEIN LIGASE PPP1R11"/>
    <property type="match status" value="1"/>
</dbReference>
<dbReference type="GO" id="GO:0008157">
    <property type="term" value="F:protein phosphatase 1 binding"/>
    <property type="evidence" value="ECO:0007669"/>
    <property type="project" value="TreeGrafter"/>
</dbReference>
<protein>
    <recommendedName>
        <fullName evidence="2">Type 1 phosphatases regulator</fullName>
    </recommendedName>
</protein>
<dbReference type="InterPro" id="IPR011107">
    <property type="entry name" value="PPI_Ypi1"/>
</dbReference>
<gene>
    <name evidence="4" type="ORF">CXG81DRAFT_24604</name>
</gene>
<organism evidence="4 5">
    <name type="scientific">Caulochytrium protostelioides</name>
    <dbReference type="NCBI Taxonomy" id="1555241"/>
    <lineage>
        <taxon>Eukaryota</taxon>
        <taxon>Fungi</taxon>
        <taxon>Fungi incertae sedis</taxon>
        <taxon>Chytridiomycota</taxon>
        <taxon>Chytridiomycota incertae sedis</taxon>
        <taxon>Chytridiomycetes</taxon>
        <taxon>Caulochytriales</taxon>
        <taxon>Caulochytriaceae</taxon>
        <taxon>Caulochytrium</taxon>
    </lineage>
</organism>
<keyword evidence="5" id="KW-1185">Reference proteome</keyword>
<evidence type="ECO:0000256" key="2">
    <source>
        <dbReference type="RuleBase" id="RU367162"/>
    </source>
</evidence>